<comment type="caution">
    <text evidence="1">The sequence shown here is derived from an EMBL/GenBank/DDBJ whole genome shotgun (WGS) entry which is preliminary data.</text>
</comment>
<evidence type="ECO:0000313" key="2">
    <source>
        <dbReference type="Proteomes" id="UP000805193"/>
    </source>
</evidence>
<reference evidence="1 2" key="1">
    <citation type="journal article" date="2020" name="Cell">
        <title>Large-Scale Comparative Analyses of Tick Genomes Elucidate Their Genetic Diversity and Vector Capacities.</title>
        <authorList>
            <consortium name="Tick Genome and Microbiome Consortium (TIGMIC)"/>
            <person name="Jia N."/>
            <person name="Wang J."/>
            <person name="Shi W."/>
            <person name="Du L."/>
            <person name="Sun Y."/>
            <person name="Zhan W."/>
            <person name="Jiang J.F."/>
            <person name="Wang Q."/>
            <person name="Zhang B."/>
            <person name="Ji P."/>
            <person name="Bell-Sakyi L."/>
            <person name="Cui X.M."/>
            <person name="Yuan T.T."/>
            <person name="Jiang B.G."/>
            <person name="Yang W.F."/>
            <person name="Lam T.T."/>
            <person name="Chang Q.C."/>
            <person name="Ding S.J."/>
            <person name="Wang X.J."/>
            <person name="Zhu J.G."/>
            <person name="Ruan X.D."/>
            <person name="Zhao L."/>
            <person name="Wei J.T."/>
            <person name="Ye R.Z."/>
            <person name="Que T.C."/>
            <person name="Du C.H."/>
            <person name="Zhou Y.H."/>
            <person name="Cheng J.X."/>
            <person name="Dai P.F."/>
            <person name="Guo W.B."/>
            <person name="Han X.H."/>
            <person name="Huang E.J."/>
            <person name="Li L.F."/>
            <person name="Wei W."/>
            <person name="Gao Y.C."/>
            <person name="Liu J.Z."/>
            <person name="Shao H.Z."/>
            <person name="Wang X."/>
            <person name="Wang C.C."/>
            <person name="Yang T.C."/>
            <person name="Huo Q.B."/>
            <person name="Li W."/>
            <person name="Chen H.Y."/>
            <person name="Chen S.E."/>
            <person name="Zhou L.G."/>
            <person name="Ni X.B."/>
            <person name="Tian J.H."/>
            <person name="Sheng Y."/>
            <person name="Liu T."/>
            <person name="Pan Y.S."/>
            <person name="Xia L.Y."/>
            <person name="Li J."/>
            <person name="Zhao F."/>
            <person name="Cao W.C."/>
        </authorList>
    </citation>
    <scope>NUCLEOTIDE SEQUENCE [LARGE SCALE GENOMIC DNA]</scope>
    <source>
        <strain evidence="1">Iper-2018</strain>
    </source>
</reference>
<name>A0AC60QP20_IXOPE</name>
<gene>
    <name evidence="1" type="ORF">HPB47_017500</name>
</gene>
<dbReference type="EMBL" id="JABSTQ010006443">
    <property type="protein sequence ID" value="KAG0437311.1"/>
    <property type="molecule type" value="Genomic_DNA"/>
</dbReference>
<keyword evidence="2" id="KW-1185">Reference proteome</keyword>
<evidence type="ECO:0000313" key="1">
    <source>
        <dbReference type="EMBL" id="KAG0437311.1"/>
    </source>
</evidence>
<dbReference type="Proteomes" id="UP000805193">
    <property type="component" value="Unassembled WGS sequence"/>
</dbReference>
<organism evidence="1 2">
    <name type="scientific">Ixodes persulcatus</name>
    <name type="common">Taiga tick</name>
    <dbReference type="NCBI Taxonomy" id="34615"/>
    <lineage>
        <taxon>Eukaryota</taxon>
        <taxon>Metazoa</taxon>
        <taxon>Ecdysozoa</taxon>
        <taxon>Arthropoda</taxon>
        <taxon>Chelicerata</taxon>
        <taxon>Arachnida</taxon>
        <taxon>Acari</taxon>
        <taxon>Parasitiformes</taxon>
        <taxon>Ixodida</taxon>
        <taxon>Ixodoidea</taxon>
        <taxon>Ixodidae</taxon>
        <taxon>Ixodinae</taxon>
        <taxon>Ixodes</taxon>
    </lineage>
</organism>
<sequence length="220" mass="24667">MHVIIATPGRILDLMEKRVAQMDKCSMLFLDEAAKLLSQDFKGLLNKVISFLPQDRQILLYSAKFPLTVEQFMLQINESIIFCNSTQRVELLAKKITEPVHEGHRHPGGECGSNFDFPKMAETYLHRIGWSGRFGHRGVGINLITYDYCFSLHRIEQELSTDIMPIHKVRTRRRPKRDLSSRRSAGGGRTMPVFSAGLAEVDGIGSDVIAAPIAPNCAKG</sequence>
<proteinExistence type="predicted"/>
<protein>
    <submittedName>
        <fullName evidence="1">Uncharacterized protein</fullName>
    </submittedName>
</protein>
<accession>A0AC60QP20</accession>